<protein>
    <submittedName>
        <fullName evidence="2">Oidioi.mRNA.OKI2018_I69.chr2.g6113.t1.cds</fullName>
    </submittedName>
</protein>
<dbReference type="PANTHER" id="PTHR35170">
    <property type="entry name" value="PROTEIN DD3-3"/>
    <property type="match status" value="1"/>
</dbReference>
<gene>
    <name evidence="2" type="ORF">OKIOD_LOCUS14878</name>
</gene>
<sequence>MRVFGAFAPFVIGDVYLHFPRGSNNRLNENTENRANDNRVFDSQNNNRGGYNVGDVTDAAAGNNKENQNRAVYFESTSEAPTEIQIEWWNQHGCGKRDENDGNWVNCQIVLQYMCEDSATASIQNGLQTNTAQYTDAGEDETLEEFQARRDADIQESENRGIHESWDNYETCVNRNRNYGLFNADQEVQRGGAIYTRQNPNGGRSGYECSEERDYYPYWHPTPWKDIAILTSEPEKCEEIVESSANRQMRFECIENMRGYSKWNTEKECAENNGEWVGFYNGKFTFPNIETEEDCSKLSQEIGLSNDVVWGREYPKNEIVFNRKANSCILLEEIPECIKAPWSRANHLGHSDQNNYFSTYRWALPNFHGLVESQECVLRIRYNITTNDYHDEFDNEETSTYFPGKEANENPELKPRPKEVAVNKRIVNLGVRGRRGNIVQTFPAVEYDFSPTILEIYEDDLVHFQWEGSNTVPASDGEGTESTDRSNIVPFTVNNGNIPSGEVMNNGKRNYFSIDNKSHFHVMFVKKSTVSEIRHHCEEAKMAIPDINSTEFHEALIEFIQAKNALEEIPITTGLVELQMSSNSSFHVMKKNGTIVEVDEREKIFEEAICVTSLDHEVLRTQIGGPDMFEKWIWSSMNIRDIEDLENLKLQFASSGYYGCYKPQHCDTSMAEKTEELQNQLNNAPASFHGNIVQMKIGRHHYMGTRNNNFSNRAQKGTIIVKEGEYPNPRSSAEIMSFCILLLAFVFMI</sequence>
<evidence type="ECO:0000256" key="1">
    <source>
        <dbReference type="SAM" id="MobiDB-lite"/>
    </source>
</evidence>
<dbReference type="Proteomes" id="UP001158576">
    <property type="component" value="Chromosome 2"/>
</dbReference>
<feature type="compositionally biased region" description="Basic and acidic residues" evidence="1">
    <location>
        <begin position="29"/>
        <end position="40"/>
    </location>
</feature>
<proteinExistence type="predicted"/>
<organism evidence="2 3">
    <name type="scientific">Oikopleura dioica</name>
    <name type="common">Tunicate</name>
    <dbReference type="NCBI Taxonomy" id="34765"/>
    <lineage>
        <taxon>Eukaryota</taxon>
        <taxon>Metazoa</taxon>
        <taxon>Chordata</taxon>
        <taxon>Tunicata</taxon>
        <taxon>Appendicularia</taxon>
        <taxon>Copelata</taxon>
        <taxon>Oikopleuridae</taxon>
        <taxon>Oikopleura</taxon>
    </lineage>
</organism>
<reference evidence="2 3" key="1">
    <citation type="submission" date="2021-04" db="EMBL/GenBank/DDBJ databases">
        <authorList>
            <person name="Bliznina A."/>
        </authorList>
    </citation>
    <scope>NUCLEOTIDE SEQUENCE [LARGE SCALE GENOMIC DNA]</scope>
</reference>
<evidence type="ECO:0000313" key="3">
    <source>
        <dbReference type="Proteomes" id="UP001158576"/>
    </source>
</evidence>
<name>A0ABN7T907_OIKDI</name>
<dbReference type="PANTHER" id="PTHR35170:SF2">
    <property type="entry name" value="PROTEIN DD3-3"/>
    <property type="match status" value="1"/>
</dbReference>
<accession>A0ABN7T907</accession>
<dbReference type="InterPro" id="IPR053320">
    <property type="entry name" value="Protein_DD3-3_O-glyco"/>
</dbReference>
<feature type="region of interest" description="Disordered" evidence="1">
    <location>
        <begin position="28"/>
        <end position="49"/>
    </location>
</feature>
<evidence type="ECO:0000313" key="2">
    <source>
        <dbReference type="EMBL" id="CAG5111842.1"/>
    </source>
</evidence>
<keyword evidence="3" id="KW-1185">Reference proteome</keyword>
<dbReference type="EMBL" id="OU015567">
    <property type="protein sequence ID" value="CAG5111842.1"/>
    <property type="molecule type" value="Genomic_DNA"/>
</dbReference>